<feature type="compositionally biased region" description="Polar residues" evidence="1">
    <location>
        <begin position="141"/>
        <end position="153"/>
    </location>
</feature>
<comment type="caution">
    <text evidence="2">The sequence shown here is derived from an EMBL/GenBank/DDBJ whole genome shotgun (WGS) entry which is preliminary data.</text>
</comment>
<feature type="region of interest" description="Disordered" evidence="1">
    <location>
        <begin position="117"/>
        <end position="167"/>
    </location>
</feature>
<dbReference type="AlphaFoldDB" id="A0AAV7RS23"/>
<protein>
    <submittedName>
        <fullName evidence="2">Uncharacterized protein</fullName>
    </submittedName>
</protein>
<feature type="compositionally biased region" description="Low complexity" evidence="1">
    <location>
        <begin position="22"/>
        <end position="35"/>
    </location>
</feature>
<proteinExistence type="predicted"/>
<evidence type="ECO:0000256" key="1">
    <source>
        <dbReference type="SAM" id="MobiDB-lite"/>
    </source>
</evidence>
<feature type="region of interest" description="Disordered" evidence="1">
    <location>
        <begin position="66"/>
        <end position="102"/>
    </location>
</feature>
<feature type="compositionally biased region" description="Polar residues" evidence="1">
    <location>
        <begin position="1"/>
        <end position="18"/>
    </location>
</feature>
<reference evidence="2" key="1">
    <citation type="journal article" date="2022" name="bioRxiv">
        <title>Sequencing and chromosome-scale assembly of the giantPleurodeles waltlgenome.</title>
        <authorList>
            <person name="Brown T."/>
            <person name="Elewa A."/>
            <person name="Iarovenko S."/>
            <person name="Subramanian E."/>
            <person name="Araus A.J."/>
            <person name="Petzold A."/>
            <person name="Susuki M."/>
            <person name="Suzuki K.-i.T."/>
            <person name="Hayashi T."/>
            <person name="Toyoda A."/>
            <person name="Oliveira C."/>
            <person name="Osipova E."/>
            <person name="Leigh N.D."/>
            <person name="Simon A."/>
            <person name="Yun M.H."/>
        </authorList>
    </citation>
    <scope>NUCLEOTIDE SEQUENCE</scope>
    <source>
        <strain evidence="2">20211129_DDA</strain>
        <tissue evidence="2">Liver</tissue>
    </source>
</reference>
<organism evidence="2 3">
    <name type="scientific">Pleurodeles waltl</name>
    <name type="common">Iberian ribbed newt</name>
    <dbReference type="NCBI Taxonomy" id="8319"/>
    <lineage>
        <taxon>Eukaryota</taxon>
        <taxon>Metazoa</taxon>
        <taxon>Chordata</taxon>
        <taxon>Craniata</taxon>
        <taxon>Vertebrata</taxon>
        <taxon>Euteleostomi</taxon>
        <taxon>Amphibia</taxon>
        <taxon>Batrachia</taxon>
        <taxon>Caudata</taxon>
        <taxon>Salamandroidea</taxon>
        <taxon>Salamandridae</taxon>
        <taxon>Pleurodelinae</taxon>
        <taxon>Pleurodeles</taxon>
    </lineage>
</organism>
<keyword evidence="3" id="KW-1185">Reference proteome</keyword>
<evidence type="ECO:0000313" key="3">
    <source>
        <dbReference type="Proteomes" id="UP001066276"/>
    </source>
</evidence>
<name>A0AAV7RS23_PLEWA</name>
<evidence type="ECO:0000313" key="2">
    <source>
        <dbReference type="EMBL" id="KAJ1153979.1"/>
    </source>
</evidence>
<accession>A0AAV7RS23</accession>
<gene>
    <name evidence="2" type="ORF">NDU88_006737</name>
</gene>
<dbReference type="Proteomes" id="UP001066276">
    <property type="component" value="Chromosome 5"/>
</dbReference>
<dbReference type="EMBL" id="JANPWB010000009">
    <property type="protein sequence ID" value="KAJ1153979.1"/>
    <property type="molecule type" value="Genomic_DNA"/>
</dbReference>
<feature type="compositionally biased region" description="Pro residues" evidence="1">
    <location>
        <begin position="92"/>
        <end position="101"/>
    </location>
</feature>
<feature type="region of interest" description="Disordered" evidence="1">
    <location>
        <begin position="1"/>
        <end position="38"/>
    </location>
</feature>
<sequence>MCSRNDIAQQYEQPNRQSLFRPLGAPSPGPSSLIPQSSSLRVALRPSRAGAGPRLLLSTRSTVPGIAPSAPLCTRARRPPRDSLSVGTCPAPATPQVPLPPRARCNSSVLNRHDLLFAPHTRGSPPVAAHGPLLSAAAPQGPQSGSPEAQGDSSLWGASCLGVTGPS</sequence>